<dbReference type="EMBL" id="CP054160">
    <property type="protein sequence ID" value="QKJ59991.1"/>
    <property type="molecule type" value="Genomic_DNA"/>
</dbReference>
<reference evidence="3" key="3">
    <citation type="submission" date="2020-08" db="EMBL/GenBank/DDBJ databases">
        <title>Food and environmental bacterial isolates.</title>
        <authorList>
            <person name="Richter L."/>
            <person name="Du Plessis E.M."/>
            <person name="Duvenage S."/>
            <person name="Allam M."/>
            <person name="Korsten L."/>
        </authorList>
    </citation>
    <scope>NUCLEOTIDE SEQUENCE</scope>
    <source>
        <strain evidence="3">UPMP2127</strain>
    </source>
</reference>
<reference evidence="8" key="2">
    <citation type="submission" date="2020-03" db="EMBL/GenBank/DDBJ databases">
        <title>Genome sequences of seven Enterobacteriaceae strains isolated from Canadian wastewater treatment facilities.</title>
        <authorList>
            <person name="Huang H."/>
            <person name="Chmara J.T."/>
            <person name="Duceppe M.-O."/>
        </authorList>
    </citation>
    <scope>NUCLEOTIDE SEQUENCE [LARGE SCALE GENOMIC DNA]</scope>
    <source>
        <strain evidence="8">Biosolid 3</strain>
    </source>
</reference>
<evidence type="ECO:0000313" key="3">
    <source>
        <dbReference type="EMBL" id="MBC3213815.1"/>
    </source>
</evidence>
<proteinExistence type="predicted"/>
<feature type="signal peptide" evidence="2">
    <location>
        <begin position="1"/>
        <end position="21"/>
    </location>
</feature>
<evidence type="ECO:0000313" key="7">
    <source>
        <dbReference type="Proteomes" id="UP000270487"/>
    </source>
</evidence>
<dbReference type="EMBL" id="JACNYO010000018">
    <property type="protein sequence ID" value="MBC3213815.1"/>
    <property type="molecule type" value="Genomic_DNA"/>
</dbReference>
<reference evidence="6" key="1">
    <citation type="submission" date="2019-05" db="EMBL/GenBank/DDBJ databases">
        <authorList>
            <consortium name="Pathogen Informatics"/>
        </authorList>
    </citation>
    <scope>NUCLEOTIDE SEQUENCE [LARGE SCALE GENOMIC DNA]</scope>
    <source>
        <strain evidence="6">NCTC12965</strain>
        <strain evidence="5 7">NCTC13193</strain>
    </source>
</reference>
<evidence type="ECO:0000313" key="8">
    <source>
        <dbReference type="Proteomes" id="UP000503464"/>
    </source>
</evidence>
<dbReference type="Proteomes" id="UP000503464">
    <property type="component" value="Chromosome"/>
</dbReference>
<gene>
    <name evidence="6" type="primary">psiF</name>
    <name evidence="4" type="ORF">G9399_18865</name>
    <name evidence="3" type="ORF">H8J20_16845</name>
    <name evidence="6" type="ORF">NCTC12965_03573</name>
    <name evidence="5" type="ORF">NCTC13193_01701</name>
</gene>
<protein>
    <submittedName>
        <fullName evidence="3 6">Phosphate starvation-inducible protein PsiF</fullName>
    </submittedName>
    <submittedName>
        <fullName evidence="4">PsiF family protein</fullName>
    </submittedName>
</protein>
<name>A0A0F7HD06_SERFO</name>
<dbReference type="Pfam" id="PF07769">
    <property type="entry name" value="PsiF_repeat"/>
    <property type="match status" value="2"/>
</dbReference>
<dbReference type="InterPro" id="IPR011690">
    <property type="entry name" value="P_starv_induced_PsiF"/>
</dbReference>
<dbReference type="AlphaFoldDB" id="A0A0F7HD06"/>
<dbReference type="Proteomes" id="UP000659084">
    <property type="component" value="Unassembled WGS sequence"/>
</dbReference>
<evidence type="ECO:0000313" key="5">
    <source>
        <dbReference type="EMBL" id="VEI66630.1"/>
    </source>
</evidence>
<organism evidence="6">
    <name type="scientific">Serratia fonticola</name>
    <dbReference type="NCBI Taxonomy" id="47917"/>
    <lineage>
        <taxon>Bacteria</taxon>
        <taxon>Pseudomonadati</taxon>
        <taxon>Pseudomonadota</taxon>
        <taxon>Gammaproteobacteria</taxon>
        <taxon>Enterobacterales</taxon>
        <taxon>Yersiniaceae</taxon>
        <taxon>Serratia</taxon>
    </lineage>
</organism>
<dbReference type="EMBL" id="LR134492">
    <property type="protein sequence ID" value="VEI66630.1"/>
    <property type="molecule type" value="Genomic_DNA"/>
</dbReference>
<evidence type="ECO:0000313" key="4">
    <source>
        <dbReference type="EMBL" id="QKJ59991.1"/>
    </source>
</evidence>
<accession>A0A0F7HD06</accession>
<dbReference type="KEGG" id="sfg:AV650_11390"/>
<dbReference type="RefSeq" id="WP_024483131.1">
    <property type="nucleotide sequence ID" value="NZ_CAMFLQ010000001.1"/>
</dbReference>
<dbReference type="Proteomes" id="UP000270487">
    <property type="component" value="Chromosome"/>
</dbReference>
<dbReference type="EMBL" id="CABEEZ010000073">
    <property type="protein sequence ID" value="VTR33982.1"/>
    <property type="molecule type" value="Genomic_DNA"/>
</dbReference>
<sequence length="112" mass="12101">MRLITALPLLAGLLLSTNLMAADTAAKTPSPAQAAQQKRMTDCNQQATTQSLKGSDRTTFMSTCLKAEGHHTEKALTPQQQKMKDCNADAAKKSLKGDERKTFMSSCLKKTA</sequence>
<dbReference type="STRING" id="47917.AV650_11390"/>
<keyword evidence="2" id="KW-0732">Signal</keyword>
<evidence type="ECO:0000313" key="6">
    <source>
        <dbReference type="EMBL" id="VTR33982.1"/>
    </source>
</evidence>
<dbReference type="OrthoDB" id="8001925at2"/>
<dbReference type="KEGG" id="sfw:WN53_15915"/>
<feature type="chain" id="PRO_5013450929" evidence="2">
    <location>
        <begin position="22"/>
        <end position="112"/>
    </location>
</feature>
<feature type="region of interest" description="Disordered" evidence="1">
    <location>
        <begin position="26"/>
        <end position="52"/>
    </location>
</feature>
<evidence type="ECO:0000256" key="2">
    <source>
        <dbReference type="SAM" id="SignalP"/>
    </source>
</evidence>
<evidence type="ECO:0000256" key="1">
    <source>
        <dbReference type="SAM" id="MobiDB-lite"/>
    </source>
</evidence>
<dbReference type="GeneID" id="30321661"/>
<reference evidence="4" key="4">
    <citation type="submission" date="2022-06" db="EMBL/GenBank/DDBJ databases">
        <title>Genome sequences of seven Enterobacteriaceae strains isolated from Canadian wastewater treatment facilities.</title>
        <authorList>
            <person name="Huang H."/>
            <person name="Chmara J.T."/>
            <person name="Duceppe M.-O."/>
        </authorList>
    </citation>
    <scope>NUCLEOTIDE SEQUENCE</scope>
    <source>
        <strain evidence="4">HH13</strain>
    </source>
</reference>
<feature type="compositionally biased region" description="Polar residues" evidence="1">
    <location>
        <begin position="30"/>
        <end position="52"/>
    </location>
</feature>